<dbReference type="InterPro" id="IPR008727">
    <property type="entry name" value="PAAR_motif"/>
</dbReference>
<evidence type="ECO:0000313" key="7">
    <source>
        <dbReference type="Proteomes" id="UP000280955"/>
    </source>
</evidence>
<feature type="region of interest" description="Disordered" evidence="4">
    <location>
        <begin position="113"/>
        <end position="135"/>
    </location>
</feature>
<dbReference type="RefSeq" id="WP_012777002.1">
    <property type="nucleotide sequence ID" value="NC_012962.1"/>
</dbReference>
<feature type="domain" description="Pyosin/cloacin translocation" evidence="5">
    <location>
        <begin position="284"/>
        <end position="422"/>
    </location>
</feature>
<proteinExistence type="predicted"/>
<keyword evidence="2" id="KW-0044">Antibiotic</keyword>
<feature type="compositionally biased region" description="Basic and acidic residues" evidence="4">
    <location>
        <begin position="189"/>
        <end position="202"/>
    </location>
</feature>
<organism evidence="6 7">
    <name type="scientific">Photorhabdus asymbiotica</name>
    <dbReference type="NCBI Taxonomy" id="291112"/>
    <lineage>
        <taxon>Bacteria</taxon>
        <taxon>Pseudomonadati</taxon>
        <taxon>Pseudomonadota</taxon>
        <taxon>Gammaproteobacteria</taxon>
        <taxon>Enterobacterales</taxon>
        <taxon>Morganellaceae</taxon>
        <taxon>Photorhabdus</taxon>
    </lineage>
</organism>
<name>A0ABX9SJS8_9GAMM</name>
<comment type="caution">
    <text evidence="6">The sequence shown here is derived from an EMBL/GenBank/DDBJ whole genome shotgun (WGS) entry which is preliminary data.</text>
</comment>
<gene>
    <name evidence="6" type="ORF">BDD30_2584</name>
</gene>
<dbReference type="Proteomes" id="UP000280955">
    <property type="component" value="Unassembled WGS sequence"/>
</dbReference>
<reference evidence="6 7" key="1">
    <citation type="submission" date="2018-10" db="EMBL/GenBank/DDBJ databases">
        <title>Genomic Encyclopedia of Archaeal and Bacterial Type Strains, Phase II (KMG-II): from individual species to whole genera.</title>
        <authorList>
            <person name="Goeker M."/>
        </authorList>
    </citation>
    <scope>NUCLEOTIDE SEQUENCE [LARGE SCALE GENOMIC DNA]</scope>
    <source>
        <strain evidence="6 7">DSM 15149</strain>
    </source>
</reference>
<keyword evidence="7" id="KW-1185">Reference proteome</keyword>
<dbReference type="EMBL" id="RBLJ01000003">
    <property type="protein sequence ID" value="RKS57771.1"/>
    <property type="molecule type" value="Genomic_DNA"/>
</dbReference>
<feature type="region of interest" description="Disordered" evidence="4">
    <location>
        <begin position="150"/>
        <end position="202"/>
    </location>
</feature>
<dbReference type="SUPFAM" id="SSF69369">
    <property type="entry name" value="Cloacin translocation domain"/>
    <property type="match status" value="1"/>
</dbReference>
<evidence type="ECO:0000313" key="6">
    <source>
        <dbReference type="EMBL" id="RKS57771.1"/>
    </source>
</evidence>
<feature type="compositionally biased region" description="Pro residues" evidence="4">
    <location>
        <begin position="174"/>
        <end position="185"/>
    </location>
</feature>
<evidence type="ECO:0000256" key="2">
    <source>
        <dbReference type="ARBA" id="ARBA00023022"/>
    </source>
</evidence>
<dbReference type="CDD" id="cd14744">
    <property type="entry name" value="PAAR_CT_2"/>
    <property type="match status" value="1"/>
</dbReference>
<dbReference type="InterPro" id="IPR036302">
    <property type="entry name" value="Pyosin/cloacin_T_dom_sf"/>
</dbReference>
<keyword evidence="3" id="KW-0078">Bacteriocin</keyword>
<evidence type="ECO:0000256" key="3">
    <source>
        <dbReference type="ARBA" id="ARBA00023048"/>
    </source>
</evidence>
<evidence type="ECO:0000256" key="4">
    <source>
        <dbReference type="SAM" id="MobiDB-lite"/>
    </source>
</evidence>
<dbReference type="Pfam" id="PF06958">
    <property type="entry name" value="Pyocin_S"/>
    <property type="match status" value="1"/>
</dbReference>
<keyword evidence="1" id="KW-0929">Antimicrobial</keyword>
<dbReference type="InterPro" id="IPR016128">
    <property type="entry name" value="Pyosin/cloacin_T_dom"/>
</dbReference>
<sequence>MAIGYFLLVGDKTTCGGQIITGDHTMTFNGRATAREGDKVICGKHPGTYMIVGGVSDVFDMVRKLAGTLDSVSTCPCRARFINSERDSYEKQEQPNHPATAPVNMAAQNISSPVKEAESVQSGPPPVIKAPPPTPVFTKSCLRGKGCTDAGTDAEPADNFGRMGIYQVSSSPAPVTPPKPEPPPPSKKHPPEPDKSQDKKLPWYKRWLSDGKDKTEAAATAVAATARSAVAEGEALAMRYIGGSAISAGRWLAAPNPVTVGLMGLFYSPSLNQGEEDYLSQYQLRQIAEQFGKALTRVRFRWIRDEESGRMTVQGYHVSPESGLDEVPVHVMRLNRTTGNYEFWEPGENRPTILWTPNEQEFKVPAHTGNEEPPFIPSQITVLPIPDKVGSDIESLPMPEEKDFRDYILVLPIPNMPPVYVYLSKPPVKPLEVGEYQDLAGRSRNDGLDIDHIPSKAALREYLIRTYGEKIQEQDIKNALKEGISIAIPKRVHQKYSETYGDRNIPEKTVKDSMNLKAAVDSNFNAQVLGLREEGYTDEQLGKALGQLHRLNKEKGWYE</sequence>
<evidence type="ECO:0000259" key="5">
    <source>
        <dbReference type="Pfam" id="PF06958"/>
    </source>
</evidence>
<feature type="compositionally biased region" description="Pro residues" evidence="4">
    <location>
        <begin position="123"/>
        <end position="135"/>
    </location>
</feature>
<evidence type="ECO:0000256" key="1">
    <source>
        <dbReference type="ARBA" id="ARBA00022529"/>
    </source>
</evidence>
<dbReference type="Pfam" id="PF05488">
    <property type="entry name" value="PAAR_motif"/>
    <property type="match status" value="1"/>
</dbReference>
<accession>A0ABX9SJS8</accession>
<protein>
    <submittedName>
        <fullName evidence="6">Pyocin large subunit-like protein</fullName>
    </submittedName>
</protein>